<dbReference type="EMBL" id="FN667742">
    <property type="protein sequence ID" value="CBJ92007.1"/>
    <property type="molecule type" value="Genomic_DNA"/>
</dbReference>
<reference evidence="1 2" key="1">
    <citation type="journal article" date="2011" name="PLoS ONE">
        <title>The entomopathogenic bacterial endosymbionts xenorhabdus and photorhabdus: convergent lifestyles from divergent genomes.</title>
        <authorList>
            <person name="Chaston J.M."/>
            <person name="Suen G."/>
            <person name="Tucker S.L."/>
            <person name="Andersen A.W."/>
            <person name="Bhasin A."/>
            <person name="Bode E."/>
            <person name="Bode H.B."/>
            <person name="Brachmann A.O."/>
            <person name="Cowles C.E."/>
            <person name="Cowles K.N."/>
            <person name="Darby C."/>
            <person name="de Leon L."/>
            <person name="Drace K."/>
            <person name="Du Z."/>
            <person name="Givaudan A."/>
            <person name="Herbert Tran E.E."/>
            <person name="Jewell K.A."/>
            <person name="Knack J.J."/>
            <person name="Krasomil-Osterfeld K.C."/>
            <person name="Kukor R."/>
            <person name="Lanois A."/>
            <person name="Latreille P."/>
            <person name="Leimgruber N.K."/>
            <person name="Lipke C.M."/>
            <person name="Liu R."/>
            <person name="Lu X."/>
            <person name="Martens E.C."/>
            <person name="Marri P.R."/>
            <person name="Medigue C."/>
            <person name="Menard M.L."/>
            <person name="Miller N.M."/>
            <person name="Morales-Soto N."/>
            <person name="Norton S."/>
            <person name="Ogier J.C."/>
            <person name="Orchard S.S."/>
            <person name="Park D."/>
            <person name="Park Y."/>
            <person name="Qurollo B.A."/>
            <person name="Sugar D.R."/>
            <person name="Richards G.R."/>
            <person name="Rouy Z."/>
            <person name="Slominski B."/>
            <person name="Slominski K."/>
            <person name="Snyder H."/>
            <person name="Tjaden B.C."/>
            <person name="van der Hoeven R."/>
            <person name="Welch R.D."/>
            <person name="Wheeler C."/>
            <person name="Xiang B."/>
            <person name="Barbazuk B."/>
            <person name="Gaudriault S."/>
            <person name="Goodner B."/>
            <person name="Slater S.C."/>
            <person name="Forst S."/>
            <person name="Goldman B.S."/>
            <person name="Goodrich-Blair H."/>
        </authorList>
    </citation>
    <scope>NUCLEOTIDE SEQUENCE [LARGE SCALE GENOMIC DNA]</scope>
    <source>
        <strain evidence="2">ATCC 19061 / DSM 3370 / CCUG 14189 / LMG 1036 / NCIMB 9965 / AN6</strain>
    </source>
</reference>
<keyword evidence="2" id="KW-1185">Reference proteome</keyword>
<evidence type="ECO:0000313" key="2">
    <source>
        <dbReference type="Proteomes" id="UP000008075"/>
    </source>
</evidence>
<dbReference type="STRING" id="406817.XNC1_3982"/>
<sequence length="56" mass="6699">MKQRGNTRIKLNPYIDKASERVTAYFTRQFRQSVYFSPIKMSGYKNIRPMILILID</sequence>
<proteinExistence type="predicted"/>
<dbReference type="HOGENOM" id="CLU_3013327_0_0_6"/>
<name>D3VCH2_XENNA</name>
<accession>D3VCH2</accession>
<organism evidence="1 2">
    <name type="scientific">Xenorhabdus nematophila (strain ATCC 19061 / DSM 3370 / CCUG 14189 / LMG 1036 / NCIMB 9965 / AN6)</name>
    <dbReference type="NCBI Taxonomy" id="406817"/>
    <lineage>
        <taxon>Bacteria</taxon>
        <taxon>Pseudomonadati</taxon>
        <taxon>Pseudomonadota</taxon>
        <taxon>Gammaproteobacteria</taxon>
        <taxon>Enterobacterales</taxon>
        <taxon>Morganellaceae</taxon>
        <taxon>Xenorhabdus</taxon>
    </lineage>
</organism>
<dbReference type="Proteomes" id="UP000008075">
    <property type="component" value="Chromosome"/>
</dbReference>
<dbReference type="AlphaFoldDB" id="D3VCH2"/>
<dbReference type="KEGG" id="xne:XNC1_3982"/>
<protein>
    <submittedName>
        <fullName evidence="1">Uncharacterized protein</fullName>
    </submittedName>
</protein>
<gene>
    <name evidence="1" type="ordered locus">XNC1_3982</name>
</gene>
<evidence type="ECO:0000313" key="1">
    <source>
        <dbReference type="EMBL" id="CBJ92007.1"/>
    </source>
</evidence>